<keyword evidence="2" id="KW-1185">Reference proteome</keyword>
<proteinExistence type="predicted"/>
<protein>
    <submittedName>
        <fullName evidence="1">Uncharacterized protein</fullName>
    </submittedName>
</protein>
<organism evidence="1 2">
    <name type="scientific">Marinobacterium lutimaris</name>
    <dbReference type="NCBI Taxonomy" id="568106"/>
    <lineage>
        <taxon>Bacteria</taxon>
        <taxon>Pseudomonadati</taxon>
        <taxon>Pseudomonadota</taxon>
        <taxon>Gammaproteobacteria</taxon>
        <taxon>Oceanospirillales</taxon>
        <taxon>Oceanospirillaceae</taxon>
        <taxon>Marinobacterium</taxon>
    </lineage>
</organism>
<dbReference type="Proteomes" id="UP000236745">
    <property type="component" value="Unassembled WGS sequence"/>
</dbReference>
<dbReference type="AlphaFoldDB" id="A0A1H5YCD6"/>
<dbReference type="EMBL" id="FNVQ01000001">
    <property type="protein sequence ID" value="SEG21711.1"/>
    <property type="molecule type" value="Genomic_DNA"/>
</dbReference>
<sequence>MTATHWDWQRACREMNQRPSASKTNQVQSQRCPYPECNCPLDIADPKFCARGLKR</sequence>
<evidence type="ECO:0000313" key="2">
    <source>
        <dbReference type="Proteomes" id="UP000236745"/>
    </source>
</evidence>
<accession>A0A1H5YCD6</accession>
<name>A0A1H5YCD6_9GAMM</name>
<evidence type="ECO:0000313" key="1">
    <source>
        <dbReference type="EMBL" id="SEG21711.1"/>
    </source>
</evidence>
<gene>
    <name evidence="1" type="ORF">SAMN05444390_1011704</name>
</gene>
<reference evidence="1 2" key="1">
    <citation type="submission" date="2016-10" db="EMBL/GenBank/DDBJ databases">
        <authorList>
            <person name="de Groot N.N."/>
        </authorList>
    </citation>
    <scope>NUCLEOTIDE SEQUENCE [LARGE SCALE GENOMIC DNA]</scope>
    <source>
        <strain evidence="1 2">DSM 22012</strain>
    </source>
</reference>